<feature type="region of interest" description="Disordered" evidence="2">
    <location>
        <begin position="1"/>
        <end position="143"/>
    </location>
</feature>
<feature type="region of interest" description="Disordered" evidence="2">
    <location>
        <begin position="493"/>
        <end position="512"/>
    </location>
</feature>
<comment type="caution">
    <text evidence="3">The sequence shown here is derived from an EMBL/GenBank/DDBJ whole genome shotgun (WGS) entry which is preliminary data.</text>
</comment>
<evidence type="ECO:0000256" key="2">
    <source>
        <dbReference type="SAM" id="MobiDB-lite"/>
    </source>
</evidence>
<organism evidence="3 4">
    <name type="scientific">Thelephora terrestris</name>
    <dbReference type="NCBI Taxonomy" id="56493"/>
    <lineage>
        <taxon>Eukaryota</taxon>
        <taxon>Fungi</taxon>
        <taxon>Dikarya</taxon>
        <taxon>Basidiomycota</taxon>
        <taxon>Agaricomycotina</taxon>
        <taxon>Agaricomycetes</taxon>
        <taxon>Thelephorales</taxon>
        <taxon>Thelephoraceae</taxon>
        <taxon>Thelephora</taxon>
    </lineage>
</organism>
<feature type="compositionally biased region" description="Low complexity" evidence="2">
    <location>
        <begin position="29"/>
        <end position="39"/>
    </location>
</feature>
<dbReference type="GO" id="GO:0010737">
    <property type="term" value="P:protein kinase A signaling"/>
    <property type="evidence" value="ECO:0007669"/>
    <property type="project" value="TreeGrafter"/>
</dbReference>
<proteinExistence type="inferred from homology"/>
<dbReference type="OrthoDB" id="276323at2759"/>
<feature type="compositionally biased region" description="Basic and acidic residues" evidence="2">
    <location>
        <begin position="72"/>
        <end position="87"/>
    </location>
</feature>
<evidence type="ECO:0000313" key="3">
    <source>
        <dbReference type="EMBL" id="KAF9779614.1"/>
    </source>
</evidence>
<feature type="compositionally biased region" description="Basic and acidic residues" evidence="2">
    <location>
        <begin position="619"/>
        <end position="641"/>
    </location>
</feature>
<feature type="compositionally biased region" description="Low complexity" evidence="2">
    <location>
        <begin position="493"/>
        <end position="508"/>
    </location>
</feature>
<dbReference type="Pfam" id="PF05794">
    <property type="entry name" value="Tcp11"/>
    <property type="match status" value="1"/>
</dbReference>
<accession>A0A9P6H5E4</accession>
<reference evidence="3" key="1">
    <citation type="journal article" date="2020" name="Nat. Commun.">
        <title>Large-scale genome sequencing of mycorrhizal fungi provides insights into the early evolution of symbiotic traits.</title>
        <authorList>
            <person name="Miyauchi S."/>
            <person name="Kiss E."/>
            <person name="Kuo A."/>
            <person name="Drula E."/>
            <person name="Kohler A."/>
            <person name="Sanchez-Garcia M."/>
            <person name="Morin E."/>
            <person name="Andreopoulos B."/>
            <person name="Barry K.W."/>
            <person name="Bonito G."/>
            <person name="Buee M."/>
            <person name="Carver A."/>
            <person name="Chen C."/>
            <person name="Cichocki N."/>
            <person name="Clum A."/>
            <person name="Culley D."/>
            <person name="Crous P.W."/>
            <person name="Fauchery L."/>
            <person name="Girlanda M."/>
            <person name="Hayes R.D."/>
            <person name="Keri Z."/>
            <person name="LaButti K."/>
            <person name="Lipzen A."/>
            <person name="Lombard V."/>
            <person name="Magnuson J."/>
            <person name="Maillard F."/>
            <person name="Murat C."/>
            <person name="Nolan M."/>
            <person name="Ohm R.A."/>
            <person name="Pangilinan J."/>
            <person name="Pereira M.F."/>
            <person name="Perotto S."/>
            <person name="Peter M."/>
            <person name="Pfister S."/>
            <person name="Riley R."/>
            <person name="Sitrit Y."/>
            <person name="Stielow J.B."/>
            <person name="Szollosi G."/>
            <person name="Zifcakova L."/>
            <person name="Stursova M."/>
            <person name="Spatafora J.W."/>
            <person name="Tedersoo L."/>
            <person name="Vaario L.M."/>
            <person name="Yamada A."/>
            <person name="Yan M."/>
            <person name="Wang P."/>
            <person name="Xu J."/>
            <person name="Bruns T."/>
            <person name="Baldrian P."/>
            <person name="Vilgalys R."/>
            <person name="Dunand C."/>
            <person name="Henrissat B."/>
            <person name="Grigoriev I.V."/>
            <person name="Hibbett D."/>
            <person name="Nagy L.G."/>
            <person name="Martin F.M."/>
        </authorList>
    </citation>
    <scope>NUCLEOTIDE SEQUENCE</scope>
    <source>
        <strain evidence="3">UH-Tt-Lm1</strain>
    </source>
</reference>
<reference evidence="3" key="2">
    <citation type="submission" date="2020-11" db="EMBL/GenBank/DDBJ databases">
        <authorList>
            <consortium name="DOE Joint Genome Institute"/>
            <person name="Kuo A."/>
            <person name="Miyauchi S."/>
            <person name="Kiss E."/>
            <person name="Drula E."/>
            <person name="Kohler A."/>
            <person name="Sanchez-Garcia M."/>
            <person name="Andreopoulos B."/>
            <person name="Barry K.W."/>
            <person name="Bonito G."/>
            <person name="Buee M."/>
            <person name="Carver A."/>
            <person name="Chen C."/>
            <person name="Cichocki N."/>
            <person name="Clum A."/>
            <person name="Culley D."/>
            <person name="Crous P.W."/>
            <person name="Fauchery L."/>
            <person name="Girlanda M."/>
            <person name="Hayes R."/>
            <person name="Keri Z."/>
            <person name="Labutti K."/>
            <person name="Lipzen A."/>
            <person name="Lombard V."/>
            <person name="Magnuson J."/>
            <person name="Maillard F."/>
            <person name="Morin E."/>
            <person name="Murat C."/>
            <person name="Nolan M."/>
            <person name="Ohm R."/>
            <person name="Pangilinan J."/>
            <person name="Pereira M."/>
            <person name="Perotto S."/>
            <person name="Peter M."/>
            <person name="Riley R."/>
            <person name="Sitrit Y."/>
            <person name="Stielow B."/>
            <person name="Szollosi G."/>
            <person name="Zifcakova L."/>
            <person name="Stursova M."/>
            <person name="Spatafora J.W."/>
            <person name="Tedersoo L."/>
            <person name="Vaario L.-M."/>
            <person name="Yamada A."/>
            <person name="Yan M."/>
            <person name="Wang P."/>
            <person name="Xu J."/>
            <person name="Bruns T."/>
            <person name="Baldrian P."/>
            <person name="Vilgalys R."/>
            <person name="Henrissat B."/>
            <person name="Grigoriev I.V."/>
            <person name="Hibbett D."/>
            <person name="Nagy L.G."/>
            <person name="Martin F.M."/>
        </authorList>
    </citation>
    <scope>NUCLEOTIDE SEQUENCE</scope>
    <source>
        <strain evidence="3">UH-Tt-Lm1</strain>
    </source>
</reference>
<dbReference type="PANTHER" id="PTHR12832:SF11">
    <property type="entry name" value="LD23868P"/>
    <property type="match status" value="1"/>
</dbReference>
<dbReference type="InterPro" id="IPR008862">
    <property type="entry name" value="Tcp11"/>
</dbReference>
<comment type="similarity">
    <text evidence="1">Belongs to the TCP11 family.</text>
</comment>
<dbReference type="AlphaFoldDB" id="A0A9P6H5E4"/>
<sequence>MDDYIDDGAHDSPSLGQISQKRKADSDDPSPQDCQSPEPIKIVPADGLLPIPRHHQWPTSSDGHISPQFFEESDHLPPDYRSREPKRPKIQVAGSSPTGSGLQHRRKETPSSPQHGGGRPDDSPHGYLESITRSDLSKSRRHHKPSALSTIDWDSPYIPSFLPIPNRETLKELELEVVLCNPQLRHDLLFDSGLQFRPTSSRRKRYQAELYWSAIARELECHCTCITWDENGRVLAEPVCICGDFHSPSTHNAAVILPNFRGKTLRTASRIRNLFSELLEVLLSIIQPLPSAMFNPTPAPTTFQPAPEKFATQGDHIRSLLDPELIQQEIYHGVWDASGLFRLLGETLKCHCAPMRDHNVEAMIQTAQSCVDGRNIASLTKAIRMCFDVLEFMKLDLANHLLQGLRPYLLRSAPEYERMTFQDKKKRENMDLAITRAWVRKAFTQLSTATRPNAIDPQASATIFRSLRRSIQINIVVIKALINLVFNPKLPEVSSPVSASPAADATAPRVSPTFTTRSPCLAVEIPETLFLDVARLGVYITDAVDLTAIYMLLLLYRQLVFSETSRSGWAGNGKVGRKIVEAELMKLKSEIWAIAPPRLGSCFIPEARKLDTLGSSSRYDGHRSGDKERSRTRSSKSEQERWRKSVRDVALHVAARSKDFQWRAEAAKSQASSIPRLAPLESMWPTLPPNPAMLGLVEGWCESNLKFGSPLSVHLREKLADAMLHTVMACYHNVNNLPPPSRPTPMSVSVLRDSQGAPQVLNQAGLLQYLPSDTVVGGSLGMETLNVEMKGIAERIAKLAKVHVDVYGVMYESQDGFLVVDV</sequence>
<name>A0A9P6H5E4_9AGAM</name>
<keyword evidence="4" id="KW-1185">Reference proteome</keyword>
<feature type="region of interest" description="Disordered" evidence="2">
    <location>
        <begin position="615"/>
        <end position="641"/>
    </location>
</feature>
<dbReference type="PANTHER" id="PTHR12832">
    <property type="entry name" value="TESTIS-SPECIFIC PROTEIN PBS13 T-COMPLEX 11"/>
    <property type="match status" value="1"/>
</dbReference>
<evidence type="ECO:0000313" key="4">
    <source>
        <dbReference type="Proteomes" id="UP000736335"/>
    </source>
</evidence>
<dbReference type="EMBL" id="WIUZ02000019">
    <property type="protein sequence ID" value="KAF9779614.1"/>
    <property type="molecule type" value="Genomic_DNA"/>
</dbReference>
<evidence type="ECO:0000256" key="1">
    <source>
        <dbReference type="ARBA" id="ARBA00010954"/>
    </source>
</evidence>
<gene>
    <name evidence="3" type="ORF">BJ322DRAFT_366717</name>
</gene>
<protein>
    <submittedName>
        <fullName evidence="3">T-complex protein 11-domain-containing protein</fullName>
    </submittedName>
</protein>
<dbReference type="Proteomes" id="UP000736335">
    <property type="component" value="Unassembled WGS sequence"/>
</dbReference>